<sequence length="110" mass="11976">MEYAVLIYGDEKAWAARTEEELRDLDARHKRFAALVAERGTMRAGRELASVASATTVRKQGDGVSVTDGPFAETAEVLGGLYLVEAADLDEVTAWVRVLPEATIEIRPIA</sequence>
<dbReference type="InterPro" id="IPR011008">
    <property type="entry name" value="Dimeric_a/b-barrel"/>
</dbReference>
<dbReference type="Proteomes" id="UP000612585">
    <property type="component" value="Unassembled WGS sequence"/>
</dbReference>
<dbReference type="Pfam" id="PF03795">
    <property type="entry name" value="YCII"/>
    <property type="match status" value="1"/>
</dbReference>
<accession>A0A8J3ZB49</accession>
<proteinExistence type="inferred from homology"/>
<dbReference type="PANTHER" id="PTHR35174:SF3">
    <property type="entry name" value="BLL7171 PROTEIN"/>
    <property type="match status" value="1"/>
</dbReference>
<dbReference type="AlphaFoldDB" id="A0A8J3ZB49"/>
<name>A0A8J3ZB49_9ACTN</name>
<dbReference type="SUPFAM" id="SSF54909">
    <property type="entry name" value="Dimeric alpha+beta barrel"/>
    <property type="match status" value="1"/>
</dbReference>
<feature type="domain" description="YCII-related" evidence="2">
    <location>
        <begin position="1"/>
        <end position="103"/>
    </location>
</feature>
<dbReference type="Gene3D" id="3.30.70.1060">
    <property type="entry name" value="Dimeric alpha+beta barrel"/>
    <property type="match status" value="1"/>
</dbReference>
<dbReference type="PANTHER" id="PTHR35174">
    <property type="entry name" value="BLL7171 PROTEIN-RELATED"/>
    <property type="match status" value="1"/>
</dbReference>
<protein>
    <recommendedName>
        <fullName evidence="2">YCII-related domain-containing protein</fullName>
    </recommendedName>
</protein>
<comment type="caution">
    <text evidence="3">The sequence shown here is derived from an EMBL/GenBank/DDBJ whole genome shotgun (WGS) entry which is preliminary data.</text>
</comment>
<dbReference type="EMBL" id="BOPG01000061">
    <property type="protein sequence ID" value="GIJ60904.1"/>
    <property type="molecule type" value="Genomic_DNA"/>
</dbReference>
<evidence type="ECO:0000259" key="2">
    <source>
        <dbReference type="Pfam" id="PF03795"/>
    </source>
</evidence>
<evidence type="ECO:0000256" key="1">
    <source>
        <dbReference type="ARBA" id="ARBA00007689"/>
    </source>
</evidence>
<organism evidence="3 4">
    <name type="scientific">Virgisporangium aurantiacum</name>
    <dbReference type="NCBI Taxonomy" id="175570"/>
    <lineage>
        <taxon>Bacteria</taxon>
        <taxon>Bacillati</taxon>
        <taxon>Actinomycetota</taxon>
        <taxon>Actinomycetes</taxon>
        <taxon>Micromonosporales</taxon>
        <taxon>Micromonosporaceae</taxon>
        <taxon>Virgisporangium</taxon>
    </lineage>
</organism>
<reference evidence="3" key="1">
    <citation type="submission" date="2021-01" db="EMBL/GenBank/DDBJ databases">
        <title>Whole genome shotgun sequence of Virgisporangium aurantiacum NBRC 16421.</title>
        <authorList>
            <person name="Komaki H."/>
            <person name="Tamura T."/>
        </authorList>
    </citation>
    <scope>NUCLEOTIDE SEQUENCE</scope>
    <source>
        <strain evidence="3">NBRC 16421</strain>
    </source>
</reference>
<gene>
    <name evidence="3" type="ORF">Vau01_084200</name>
</gene>
<dbReference type="RefSeq" id="WP_204005562.1">
    <property type="nucleotide sequence ID" value="NZ_BOPG01000061.1"/>
</dbReference>
<keyword evidence="4" id="KW-1185">Reference proteome</keyword>
<comment type="similarity">
    <text evidence="1">Belongs to the YciI family.</text>
</comment>
<evidence type="ECO:0000313" key="4">
    <source>
        <dbReference type="Proteomes" id="UP000612585"/>
    </source>
</evidence>
<evidence type="ECO:0000313" key="3">
    <source>
        <dbReference type="EMBL" id="GIJ60904.1"/>
    </source>
</evidence>
<dbReference type="InterPro" id="IPR005545">
    <property type="entry name" value="YCII"/>
</dbReference>